<dbReference type="EMBL" id="JBHSJC010000001">
    <property type="protein sequence ID" value="MFC4827611.1"/>
    <property type="molecule type" value="Genomic_DNA"/>
</dbReference>
<accession>A0ABV9R0K5</accession>
<dbReference type="Proteomes" id="UP001595960">
    <property type="component" value="Unassembled WGS sequence"/>
</dbReference>
<evidence type="ECO:0000313" key="1">
    <source>
        <dbReference type="EMBL" id="MFC4827611.1"/>
    </source>
</evidence>
<organism evidence="1 2">
    <name type="scientific">Agromyces aurantiacus</name>
    <dbReference type="NCBI Taxonomy" id="165814"/>
    <lineage>
        <taxon>Bacteria</taxon>
        <taxon>Bacillati</taxon>
        <taxon>Actinomycetota</taxon>
        <taxon>Actinomycetes</taxon>
        <taxon>Micrococcales</taxon>
        <taxon>Microbacteriaceae</taxon>
        <taxon>Agromyces</taxon>
    </lineage>
</organism>
<reference evidence="2" key="1">
    <citation type="journal article" date="2019" name="Int. J. Syst. Evol. Microbiol.">
        <title>The Global Catalogue of Microorganisms (GCM) 10K type strain sequencing project: providing services to taxonomists for standard genome sequencing and annotation.</title>
        <authorList>
            <consortium name="The Broad Institute Genomics Platform"/>
            <consortium name="The Broad Institute Genome Sequencing Center for Infectious Disease"/>
            <person name="Wu L."/>
            <person name="Ma J."/>
        </authorList>
    </citation>
    <scope>NUCLEOTIDE SEQUENCE [LARGE SCALE GENOMIC DNA]</scope>
    <source>
        <strain evidence="2">CGMCC 1.12192</strain>
    </source>
</reference>
<protein>
    <submittedName>
        <fullName evidence="1">Uncharacterized protein</fullName>
    </submittedName>
</protein>
<name>A0ABV9R0K5_9MICO</name>
<dbReference type="RefSeq" id="WP_204395656.1">
    <property type="nucleotide sequence ID" value="NZ_JAFBBW010000001.1"/>
</dbReference>
<proteinExistence type="predicted"/>
<gene>
    <name evidence="1" type="ORF">ACFPER_02345</name>
</gene>
<evidence type="ECO:0000313" key="2">
    <source>
        <dbReference type="Proteomes" id="UP001595960"/>
    </source>
</evidence>
<sequence length="425" mass="44705">MAGFRAGRRRDAVEPQAPDVELARRAGSALIAADERLRGAIEELGFAEAELGADATGDLGGAIVQAQALLTEAFRLNQPGPGREAARHRVRVVQLCDEAAGLLDEHTSALAERMARARRAPEIVAAARGDIERLRSQVPEARELVERLAARYSRAALAGIEGHPAEAAQLLGFAEHSAAVAERRRSAGQHGAASIALEASVDAVHRAATLLDAVDDFEVEALQAESRLGALVDESRRRLAAALAESRRHGVADAIDELRAALAAIPAVGVNTDPIAHLERLRSAGQALDAAITGARERAARPVPSASQLRRAVADADRVLDRAREVVAGHPGVIGAEAQDRFARAEHLRLDLRHHLDGCAADAALDDAHRGRAMGAAERIAGLASEAVRAARRDIRAAARPVERTGGRLHRETASAAMGSPTAAA</sequence>
<comment type="caution">
    <text evidence="1">The sequence shown here is derived from an EMBL/GenBank/DDBJ whole genome shotgun (WGS) entry which is preliminary data.</text>
</comment>
<keyword evidence="2" id="KW-1185">Reference proteome</keyword>